<reference evidence="1 2" key="1">
    <citation type="journal article" date="2021" name="Commun. Biol.">
        <title>The genome of Shorea leprosula (Dipterocarpaceae) highlights the ecological relevance of drought in aseasonal tropical rainforests.</title>
        <authorList>
            <person name="Ng K.K.S."/>
            <person name="Kobayashi M.J."/>
            <person name="Fawcett J.A."/>
            <person name="Hatakeyama M."/>
            <person name="Paape T."/>
            <person name="Ng C.H."/>
            <person name="Ang C.C."/>
            <person name="Tnah L.H."/>
            <person name="Lee C.T."/>
            <person name="Nishiyama T."/>
            <person name="Sese J."/>
            <person name="O'Brien M.J."/>
            <person name="Copetti D."/>
            <person name="Mohd Noor M.I."/>
            <person name="Ong R.C."/>
            <person name="Putra M."/>
            <person name="Sireger I.Z."/>
            <person name="Indrioko S."/>
            <person name="Kosugi Y."/>
            <person name="Izuno A."/>
            <person name="Isagi Y."/>
            <person name="Lee S.L."/>
            <person name="Shimizu K.K."/>
        </authorList>
    </citation>
    <scope>NUCLEOTIDE SEQUENCE [LARGE SCALE GENOMIC DNA]</scope>
    <source>
        <strain evidence="1">214</strain>
    </source>
</reference>
<evidence type="ECO:0000313" key="1">
    <source>
        <dbReference type="EMBL" id="GKV46735.1"/>
    </source>
</evidence>
<proteinExistence type="predicted"/>
<gene>
    <name evidence="1" type="ORF">SLEP1_g53710</name>
</gene>
<accession>A0AAV5MA40</accession>
<dbReference type="Proteomes" id="UP001054252">
    <property type="component" value="Unassembled WGS sequence"/>
</dbReference>
<sequence>MLEEERSLLNEDSPHPQCGDRMIKFKKGQQMFNKLLQDVFGISHFLHTDGGNISDAQIHLFKIELQPTRLEAYIQRMIIHNHYL</sequence>
<name>A0AAV5MA40_9ROSI</name>
<dbReference type="EMBL" id="BPVZ01000214">
    <property type="protein sequence ID" value="GKV46735.1"/>
    <property type="molecule type" value="Genomic_DNA"/>
</dbReference>
<evidence type="ECO:0000313" key="2">
    <source>
        <dbReference type="Proteomes" id="UP001054252"/>
    </source>
</evidence>
<protein>
    <submittedName>
        <fullName evidence="1">Uncharacterized protein</fullName>
    </submittedName>
</protein>
<organism evidence="1 2">
    <name type="scientific">Rubroshorea leprosula</name>
    <dbReference type="NCBI Taxonomy" id="152421"/>
    <lineage>
        <taxon>Eukaryota</taxon>
        <taxon>Viridiplantae</taxon>
        <taxon>Streptophyta</taxon>
        <taxon>Embryophyta</taxon>
        <taxon>Tracheophyta</taxon>
        <taxon>Spermatophyta</taxon>
        <taxon>Magnoliopsida</taxon>
        <taxon>eudicotyledons</taxon>
        <taxon>Gunneridae</taxon>
        <taxon>Pentapetalae</taxon>
        <taxon>rosids</taxon>
        <taxon>malvids</taxon>
        <taxon>Malvales</taxon>
        <taxon>Dipterocarpaceae</taxon>
        <taxon>Rubroshorea</taxon>
    </lineage>
</organism>
<dbReference type="AlphaFoldDB" id="A0AAV5MA40"/>
<keyword evidence="2" id="KW-1185">Reference proteome</keyword>
<comment type="caution">
    <text evidence="1">The sequence shown here is derived from an EMBL/GenBank/DDBJ whole genome shotgun (WGS) entry which is preliminary data.</text>
</comment>